<organism evidence="3 4">
    <name type="scientific">Rhizobium tropici</name>
    <dbReference type="NCBI Taxonomy" id="398"/>
    <lineage>
        <taxon>Bacteria</taxon>
        <taxon>Pseudomonadati</taxon>
        <taxon>Pseudomonadota</taxon>
        <taxon>Alphaproteobacteria</taxon>
        <taxon>Hyphomicrobiales</taxon>
        <taxon>Rhizobiaceae</taxon>
        <taxon>Rhizobium/Agrobacterium group</taxon>
        <taxon>Rhizobium</taxon>
    </lineage>
</organism>
<evidence type="ECO:0000256" key="1">
    <source>
        <dbReference type="SAM" id="MobiDB-lite"/>
    </source>
</evidence>
<dbReference type="RefSeq" id="WP_112344174.1">
    <property type="nucleotide sequence ID" value="NZ_QMKK01000050.1"/>
</dbReference>
<evidence type="ECO:0000313" key="3">
    <source>
        <dbReference type="EMBL" id="RAX38989.1"/>
    </source>
</evidence>
<feature type="region of interest" description="Disordered" evidence="1">
    <location>
        <begin position="1"/>
        <end position="26"/>
    </location>
</feature>
<dbReference type="Proteomes" id="UP000251205">
    <property type="component" value="Unassembled WGS sequence"/>
</dbReference>
<dbReference type="EMBL" id="QMKK01000050">
    <property type="protein sequence ID" value="RAX38989.1"/>
    <property type="molecule type" value="Genomic_DNA"/>
</dbReference>
<gene>
    <name evidence="3" type="ORF">DQ393_23790</name>
</gene>
<dbReference type="SUPFAM" id="SSF55729">
    <property type="entry name" value="Acyl-CoA N-acyltransferases (Nat)"/>
    <property type="match status" value="1"/>
</dbReference>
<name>A0A329Y4J1_RHITR</name>
<proteinExistence type="predicted"/>
<evidence type="ECO:0000313" key="4">
    <source>
        <dbReference type="Proteomes" id="UP000251205"/>
    </source>
</evidence>
<dbReference type="AlphaFoldDB" id="A0A329Y4J1"/>
<dbReference type="InterPro" id="IPR038740">
    <property type="entry name" value="BioF2-like_GNAT_dom"/>
</dbReference>
<dbReference type="Pfam" id="PF13480">
    <property type="entry name" value="Acetyltransf_6"/>
    <property type="match status" value="1"/>
</dbReference>
<comment type="caution">
    <text evidence="3">The sequence shown here is derived from an EMBL/GenBank/DDBJ whole genome shotgun (WGS) entry which is preliminary data.</text>
</comment>
<sequence>MQTQMRDIAGMPPAETADGRTASNRMEPVRADRLRIDIVDSMAPLEAEWRMLEQDDLASLHQSYDWCAAWAESFRHPLAIVRGSIGGRLAFILPLEIIRSRGIRRAEFIGSRHSNINTGLFSAEFLADGKLTSAQAAAIAAALRGRADLAILRNVPFEWRGRASPLASLPAVENQNHAFQMPFLGSFEASLKQVNAKRRRKKFKHQSRILDAKGGYEYVIGDPDEQDALLGLFFRQKAIRFREAGLPDVFDDAPTKNALHALLHRRGNNTADATLQMHALRLKGEHDGHIPAVAALSRKGDHVICQFASIDETLVAEASPGELLFWLMIERLHREGAALFDFGIGDQIYKRSWCPMETVQHDLFLPISGIGHLAAAAHRSMTRTKAAIKSNRKLYASIQRIRARRSADAPPAGDADGD</sequence>
<accession>A0A329Y4J1</accession>
<dbReference type="Gene3D" id="3.40.630.30">
    <property type="match status" value="1"/>
</dbReference>
<dbReference type="InterPro" id="IPR016181">
    <property type="entry name" value="Acyl_CoA_acyltransferase"/>
</dbReference>
<dbReference type="OrthoDB" id="8193702at2"/>
<evidence type="ECO:0000259" key="2">
    <source>
        <dbReference type="Pfam" id="PF13480"/>
    </source>
</evidence>
<feature type="domain" description="BioF2-like acetyltransferase" evidence="2">
    <location>
        <begin position="197"/>
        <end position="351"/>
    </location>
</feature>
<protein>
    <submittedName>
        <fullName evidence="3">Cellulose biosynthesis protein CelD</fullName>
    </submittedName>
</protein>
<reference evidence="3 4" key="1">
    <citation type="submission" date="2018-06" db="EMBL/GenBank/DDBJ databases">
        <title>Whole Genome Sequence of an efficient microsymbiont, Rhizobium tropici.</title>
        <authorList>
            <person name="Srinivasan R."/>
            <person name="Singh H.V."/>
            <person name="Srivastava R."/>
            <person name="Kumari B."/>
            <person name="Radhakrishna A."/>
        </authorList>
    </citation>
    <scope>NUCLEOTIDE SEQUENCE [LARGE SCALE GENOMIC DNA]</scope>
    <source>
        <strain evidence="3 4">IGFRI Rhizo-19</strain>
    </source>
</reference>